<keyword evidence="5" id="KW-1185">Reference proteome</keyword>
<protein>
    <submittedName>
        <fullName evidence="4">Polyhydroxyalkanoate biosynthesis repressor PhaR</fullName>
    </submittedName>
</protein>
<dbReference type="InterPro" id="IPR012909">
    <property type="entry name" value="PHA_DNA-bd_N"/>
</dbReference>
<evidence type="ECO:0000313" key="6">
    <source>
        <dbReference type="Proteomes" id="UP000231990"/>
    </source>
</evidence>
<dbReference type="Proteomes" id="UP000231990">
    <property type="component" value="Unassembled WGS sequence"/>
</dbReference>
<evidence type="ECO:0000259" key="2">
    <source>
        <dbReference type="Pfam" id="PF07879"/>
    </source>
</evidence>
<evidence type="ECO:0000313" key="3">
    <source>
        <dbReference type="EMBL" id="PJZ69762.1"/>
    </source>
</evidence>
<evidence type="ECO:0000313" key="5">
    <source>
        <dbReference type="Proteomes" id="UP000231962"/>
    </source>
</evidence>
<dbReference type="Proteomes" id="UP000231962">
    <property type="component" value="Unassembled WGS sequence"/>
</dbReference>
<dbReference type="OrthoDB" id="9795345at2"/>
<dbReference type="EMBL" id="NPDY01000007">
    <property type="protein sequence ID" value="PJZ69762.1"/>
    <property type="molecule type" value="Genomic_DNA"/>
</dbReference>
<feature type="domain" description="PHA accumulation regulator DNA-binding N-terminal" evidence="2">
    <location>
        <begin position="3"/>
        <end position="58"/>
    </location>
</feature>
<dbReference type="RefSeq" id="WP_100713743.1">
    <property type="nucleotide sequence ID" value="NZ_NPDY01000007.1"/>
</dbReference>
<dbReference type="AlphaFoldDB" id="A0A2M9ZM57"/>
<keyword evidence="1" id="KW-0175">Coiled coil</keyword>
<proteinExistence type="predicted"/>
<feature type="coiled-coil region" evidence="1">
    <location>
        <begin position="136"/>
        <end position="163"/>
    </location>
</feature>
<dbReference type="Pfam" id="PF07879">
    <property type="entry name" value="PHB_acc_N"/>
    <property type="match status" value="1"/>
</dbReference>
<comment type="caution">
    <text evidence="4">The sequence shown here is derived from an EMBL/GenBank/DDBJ whole genome shotgun (WGS) entry which is preliminary data.</text>
</comment>
<dbReference type="EMBL" id="NPDZ01000006">
    <property type="protein sequence ID" value="PJZ73023.1"/>
    <property type="molecule type" value="Genomic_DNA"/>
</dbReference>
<sequence>MKVLKRYANRRLYDPETSKTITLEDVAEMIIAGDEIKVIDNMTGRDITPKILGQTFLKVSLGQRNEEFSNYMLSALIRETGKNVSALFGRLVLGGIGLAYLTREKLDRILQSMVALGELKLEEVKSYREDLLTNLAHRASENREQIQEDLKKVGRELEEVGEKELAVEDLSEKIRRIAERVREKDPSSP</sequence>
<accession>A0A2M9ZM57</accession>
<evidence type="ECO:0000256" key="1">
    <source>
        <dbReference type="SAM" id="Coils"/>
    </source>
</evidence>
<reference evidence="5 6" key="1">
    <citation type="submission" date="2017-07" db="EMBL/GenBank/DDBJ databases">
        <title>Leptospira spp. isolated from tropical soils.</title>
        <authorList>
            <person name="Thibeaux R."/>
            <person name="Iraola G."/>
            <person name="Ferres I."/>
            <person name="Bierque E."/>
            <person name="Girault D."/>
            <person name="Soupe-Gilbert M.-E."/>
            <person name="Picardeau M."/>
            <person name="Goarant C."/>
        </authorList>
    </citation>
    <scope>NUCLEOTIDE SEQUENCE [LARGE SCALE GENOMIC DNA]</scope>
    <source>
        <strain evidence="4 6">FH1-B-B1</strain>
        <strain evidence="3 5">FH1-B-C1</strain>
    </source>
</reference>
<gene>
    <name evidence="3" type="ORF">CH360_09230</name>
    <name evidence="4" type="ORF">CH373_11005</name>
</gene>
<organism evidence="4 6">
    <name type="scientific">Leptospira perolatii</name>
    <dbReference type="NCBI Taxonomy" id="2023191"/>
    <lineage>
        <taxon>Bacteria</taxon>
        <taxon>Pseudomonadati</taxon>
        <taxon>Spirochaetota</taxon>
        <taxon>Spirochaetia</taxon>
        <taxon>Leptospirales</taxon>
        <taxon>Leptospiraceae</taxon>
        <taxon>Leptospira</taxon>
    </lineage>
</organism>
<evidence type="ECO:0000313" key="4">
    <source>
        <dbReference type="EMBL" id="PJZ73023.1"/>
    </source>
</evidence>
<name>A0A2M9ZM57_9LEPT</name>